<name>A0ACB8DT74_DERSI</name>
<proteinExistence type="predicted"/>
<dbReference type="EMBL" id="CM023470">
    <property type="protein sequence ID" value="KAH7977685.1"/>
    <property type="molecule type" value="Genomic_DNA"/>
</dbReference>
<sequence length="102" mass="11261">MVLKDLMLSGVLHVPPEVTDCLCARSSADKVKVALSSMKRGSAPEPDRLPIDLYLTFWEDIGTTFVSVIHYCFENFEFPASFCDGGIVLIPKHDPSSVCPEE</sequence>
<evidence type="ECO:0000313" key="2">
    <source>
        <dbReference type="Proteomes" id="UP000821865"/>
    </source>
</evidence>
<gene>
    <name evidence="1" type="ORF">HPB49_003172</name>
</gene>
<accession>A0ACB8DT74</accession>
<reference evidence="1" key="1">
    <citation type="submission" date="2020-05" db="EMBL/GenBank/DDBJ databases">
        <title>Large-scale comparative analyses of tick genomes elucidate their genetic diversity and vector capacities.</title>
        <authorList>
            <person name="Jia N."/>
            <person name="Wang J."/>
            <person name="Shi W."/>
            <person name="Du L."/>
            <person name="Sun Y."/>
            <person name="Zhan W."/>
            <person name="Jiang J."/>
            <person name="Wang Q."/>
            <person name="Zhang B."/>
            <person name="Ji P."/>
            <person name="Sakyi L.B."/>
            <person name="Cui X."/>
            <person name="Yuan T."/>
            <person name="Jiang B."/>
            <person name="Yang W."/>
            <person name="Lam T.T.-Y."/>
            <person name="Chang Q."/>
            <person name="Ding S."/>
            <person name="Wang X."/>
            <person name="Zhu J."/>
            <person name="Ruan X."/>
            <person name="Zhao L."/>
            <person name="Wei J."/>
            <person name="Que T."/>
            <person name="Du C."/>
            <person name="Cheng J."/>
            <person name="Dai P."/>
            <person name="Han X."/>
            <person name="Huang E."/>
            <person name="Gao Y."/>
            <person name="Liu J."/>
            <person name="Shao H."/>
            <person name="Ye R."/>
            <person name="Li L."/>
            <person name="Wei W."/>
            <person name="Wang X."/>
            <person name="Wang C."/>
            <person name="Yang T."/>
            <person name="Huo Q."/>
            <person name="Li W."/>
            <person name="Guo W."/>
            <person name="Chen H."/>
            <person name="Zhou L."/>
            <person name="Ni X."/>
            <person name="Tian J."/>
            <person name="Zhou Y."/>
            <person name="Sheng Y."/>
            <person name="Liu T."/>
            <person name="Pan Y."/>
            <person name="Xia L."/>
            <person name="Li J."/>
            <person name="Zhao F."/>
            <person name="Cao W."/>
        </authorList>
    </citation>
    <scope>NUCLEOTIDE SEQUENCE</scope>
    <source>
        <strain evidence="1">Dsil-2018</strain>
    </source>
</reference>
<dbReference type="Proteomes" id="UP000821865">
    <property type="component" value="Chromosome 1"/>
</dbReference>
<comment type="caution">
    <text evidence="1">The sequence shown here is derived from an EMBL/GenBank/DDBJ whole genome shotgun (WGS) entry which is preliminary data.</text>
</comment>
<protein>
    <submittedName>
        <fullName evidence="1">Uncharacterized protein</fullName>
    </submittedName>
</protein>
<organism evidence="1 2">
    <name type="scientific">Dermacentor silvarum</name>
    <name type="common">Tick</name>
    <dbReference type="NCBI Taxonomy" id="543639"/>
    <lineage>
        <taxon>Eukaryota</taxon>
        <taxon>Metazoa</taxon>
        <taxon>Ecdysozoa</taxon>
        <taxon>Arthropoda</taxon>
        <taxon>Chelicerata</taxon>
        <taxon>Arachnida</taxon>
        <taxon>Acari</taxon>
        <taxon>Parasitiformes</taxon>
        <taxon>Ixodida</taxon>
        <taxon>Ixodoidea</taxon>
        <taxon>Ixodidae</taxon>
        <taxon>Rhipicephalinae</taxon>
        <taxon>Dermacentor</taxon>
    </lineage>
</organism>
<evidence type="ECO:0000313" key="1">
    <source>
        <dbReference type="EMBL" id="KAH7977685.1"/>
    </source>
</evidence>
<keyword evidence="2" id="KW-1185">Reference proteome</keyword>